<accession>A0A8J7IIK8</accession>
<evidence type="ECO:0000256" key="1">
    <source>
        <dbReference type="SAM" id="Phobius"/>
    </source>
</evidence>
<feature type="transmembrane region" description="Helical" evidence="1">
    <location>
        <begin position="397"/>
        <end position="414"/>
    </location>
</feature>
<keyword evidence="1" id="KW-0472">Membrane</keyword>
<reference evidence="2" key="1">
    <citation type="submission" date="2020-10" db="EMBL/GenBank/DDBJ databases">
        <title>Paenihalocynthiibacter styelae gen. nov., sp. nov., isolated from stalked sea squirt Styela clava.</title>
        <authorList>
            <person name="Kim Y.-O."/>
            <person name="Yoon J.-H."/>
        </authorList>
    </citation>
    <scope>NUCLEOTIDE SEQUENCE</scope>
    <source>
        <strain evidence="2">MYP1-1</strain>
    </source>
</reference>
<keyword evidence="1" id="KW-0812">Transmembrane</keyword>
<keyword evidence="3" id="KW-1185">Reference proteome</keyword>
<evidence type="ECO:0000313" key="3">
    <source>
        <dbReference type="Proteomes" id="UP000640583"/>
    </source>
</evidence>
<evidence type="ECO:0000313" key="2">
    <source>
        <dbReference type="EMBL" id="MBI1493313.1"/>
    </source>
</evidence>
<dbReference type="RefSeq" id="WP_228848163.1">
    <property type="nucleotide sequence ID" value="NZ_JADCKQ010000004.1"/>
</dbReference>
<comment type="caution">
    <text evidence="2">The sequence shown here is derived from an EMBL/GenBank/DDBJ whole genome shotgun (WGS) entry which is preliminary data.</text>
</comment>
<gene>
    <name evidence="2" type="ORF">H1D41_06680</name>
</gene>
<keyword evidence="1" id="KW-1133">Transmembrane helix</keyword>
<protein>
    <submittedName>
        <fullName evidence="2">DUF3422 domain-containing protein</fullName>
    </submittedName>
</protein>
<proteinExistence type="predicted"/>
<dbReference type="Proteomes" id="UP000640583">
    <property type="component" value="Unassembled WGS sequence"/>
</dbReference>
<dbReference type="InterPro" id="IPR021830">
    <property type="entry name" value="DUF3422"/>
</dbReference>
<feature type="transmembrane region" description="Helical" evidence="1">
    <location>
        <begin position="366"/>
        <end position="385"/>
    </location>
</feature>
<sequence>MTAITDHQDRYALTNELHARPFPTLGTGATALYLAVKRPADAARRDRQADLDHLLALLNHFGADHPRPGATHYSGRIGGHGIKWESHTEFVSYTLFVEGKVPDGDGFDLFPEKWLAEMPGVRLTSAMIRVVEKPQDKARLARILKEDFVPESLAVSNVLDGAAIIAGDFRIDARGQMNFQVISAAQTGSQRIGRIVQRLCEIETYKAMSMLGYRRAKEVQRQLGNIDMRLNRLIDRMSGAEPEAVLAALLPLTAELEALSAQSAFRFSGTRAYSSLVADRIMVLRERRVGGRQTFEEFMARRFEPTMRTSEAVEAQLQNISARAFRAAELLRTRVEVERSAQNQQLLESMDRRADQQLHLQKTVEGLSVVAISYYAVNLATYAVYPLAKFGGLSKATLTALLIPPVIGAVWLTVRRIRNAFH</sequence>
<name>A0A8J7IIK8_9RHOB</name>
<dbReference type="Pfam" id="PF11902">
    <property type="entry name" value="DUF3422"/>
    <property type="match status" value="1"/>
</dbReference>
<dbReference type="AlphaFoldDB" id="A0A8J7IIK8"/>
<dbReference type="EMBL" id="JADCKQ010000004">
    <property type="protein sequence ID" value="MBI1493313.1"/>
    <property type="molecule type" value="Genomic_DNA"/>
</dbReference>
<organism evidence="2 3">
    <name type="scientific">Halocynthiibacter styelae</name>
    <dbReference type="NCBI Taxonomy" id="2761955"/>
    <lineage>
        <taxon>Bacteria</taxon>
        <taxon>Pseudomonadati</taxon>
        <taxon>Pseudomonadota</taxon>
        <taxon>Alphaproteobacteria</taxon>
        <taxon>Rhodobacterales</taxon>
        <taxon>Paracoccaceae</taxon>
        <taxon>Halocynthiibacter</taxon>
    </lineage>
</organism>